<dbReference type="CDD" id="cd13585">
    <property type="entry name" value="PBP2_TMBP_like"/>
    <property type="match status" value="1"/>
</dbReference>
<dbReference type="PANTHER" id="PTHR43649">
    <property type="entry name" value="ARABINOSE-BINDING PROTEIN-RELATED"/>
    <property type="match status" value="1"/>
</dbReference>
<comment type="caution">
    <text evidence="3">The sequence shown here is derived from an EMBL/GenBank/DDBJ whole genome shotgun (WGS) entry which is preliminary data.</text>
</comment>
<keyword evidence="2" id="KW-0732">Signal</keyword>
<evidence type="ECO:0000313" key="3">
    <source>
        <dbReference type="EMBL" id="MFC5471160.1"/>
    </source>
</evidence>
<gene>
    <name evidence="3" type="ORF">ACFPPD_20955</name>
</gene>
<dbReference type="SUPFAM" id="SSF53850">
    <property type="entry name" value="Periplasmic binding protein-like II"/>
    <property type="match status" value="1"/>
</dbReference>
<dbReference type="PANTHER" id="PTHR43649:SF12">
    <property type="entry name" value="DIACETYLCHITOBIOSE BINDING PROTEIN DASA"/>
    <property type="match status" value="1"/>
</dbReference>
<dbReference type="EMBL" id="JBHSMH010000090">
    <property type="protein sequence ID" value="MFC5471160.1"/>
    <property type="molecule type" value="Genomic_DNA"/>
</dbReference>
<proteinExistence type="predicted"/>
<feature type="region of interest" description="Disordered" evidence="1">
    <location>
        <begin position="24"/>
        <end position="57"/>
    </location>
</feature>
<name>A0ABW0M0S8_9BACL</name>
<evidence type="ECO:0000256" key="1">
    <source>
        <dbReference type="SAM" id="MobiDB-lite"/>
    </source>
</evidence>
<evidence type="ECO:0000313" key="4">
    <source>
        <dbReference type="Proteomes" id="UP001596105"/>
    </source>
</evidence>
<dbReference type="Gene3D" id="3.40.190.10">
    <property type="entry name" value="Periplasmic binding protein-like II"/>
    <property type="match status" value="2"/>
</dbReference>
<accession>A0ABW0M0S8</accession>
<evidence type="ECO:0000256" key="2">
    <source>
        <dbReference type="SAM" id="SignalP"/>
    </source>
</evidence>
<dbReference type="Proteomes" id="UP001596105">
    <property type="component" value="Unassembled WGS sequence"/>
</dbReference>
<dbReference type="RefSeq" id="WP_209746169.1">
    <property type="nucleotide sequence ID" value="NZ_JBHSMH010000090.1"/>
</dbReference>
<dbReference type="Pfam" id="PF01547">
    <property type="entry name" value="SBP_bac_1"/>
    <property type="match status" value="1"/>
</dbReference>
<feature type="chain" id="PRO_5045181305" evidence="2">
    <location>
        <begin position="22"/>
        <end position="449"/>
    </location>
</feature>
<feature type="compositionally biased region" description="Low complexity" evidence="1">
    <location>
        <begin position="32"/>
        <end position="55"/>
    </location>
</feature>
<reference evidence="4" key="1">
    <citation type="journal article" date="2019" name="Int. J. Syst. Evol. Microbiol.">
        <title>The Global Catalogue of Microorganisms (GCM) 10K type strain sequencing project: providing services to taxonomists for standard genome sequencing and annotation.</title>
        <authorList>
            <consortium name="The Broad Institute Genomics Platform"/>
            <consortium name="The Broad Institute Genome Sequencing Center for Infectious Disease"/>
            <person name="Wu L."/>
            <person name="Ma J."/>
        </authorList>
    </citation>
    <scope>NUCLEOTIDE SEQUENCE [LARGE SCALE GENOMIC DNA]</scope>
    <source>
        <strain evidence="4">CCUG 57113</strain>
    </source>
</reference>
<dbReference type="InterPro" id="IPR050490">
    <property type="entry name" value="Bact_solute-bd_prot1"/>
</dbReference>
<feature type="signal peptide" evidence="2">
    <location>
        <begin position="1"/>
        <end position="21"/>
    </location>
</feature>
<dbReference type="InterPro" id="IPR006059">
    <property type="entry name" value="SBP"/>
</dbReference>
<protein>
    <submittedName>
        <fullName evidence="3">ABC transporter substrate-binding protein</fullName>
    </submittedName>
</protein>
<sequence length="449" mass="48666">MKSQKWLTTATSVVVLASTLAACGNNDKDSNASPSASPSSSAAASEPASSSPAASKDPVTLKFWSALDPSSDQGKTIQQKVKEFDDSRDDINVDLQVISYDVLHDKLVAAINAGDAPDLSWGLGEWFGEFNKLDALADLTASFDGWDEKDKIYPNVLDALKVDGKLKALPNYLGIRALLYHENILKDAGLSAPPKTWDELLNAAQTVKDKTGKELFGIAGAGVRSPQELIMYLAQNGVVLAEKQADGKYKNTWQDNPEQLAKAAEVFQFYQDLIAKKAVKADARTWGWEEEDQNFVLGQYAMVVNGPWIEGRASENPEGMKDVKVAAPIYKEKPATFMEIAPLFVYKSKNPEETFEFAKFLLGADYQAAVNPSGAPRNDVVSEGWGKEFMALAPQGVVFPTVSLGGITKAMEDSLALAMLKKEKPEDVAKKLSDSINDSLKNTGELSGN</sequence>
<organism evidence="3 4">
    <name type="scientific">Cohnella suwonensis</name>
    <dbReference type="NCBI Taxonomy" id="696072"/>
    <lineage>
        <taxon>Bacteria</taxon>
        <taxon>Bacillati</taxon>
        <taxon>Bacillota</taxon>
        <taxon>Bacilli</taxon>
        <taxon>Bacillales</taxon>
        <taxon>Paenibacillaceae</taxon>
        <taxon>Cohnella</taxon>
    </lineage>
</organism>
<dbReference type="PROSITE" id="PS51257">
    <property type="entry name" value="PROKAR_LIPOPROTEIN"/>
    <property type="match status" value="1"/>
</dbReference>
<keyword evidence="4" id="KW-1185">Reference proteome</keyword>